<name>A0AAV5T0F7_9BILA</name>
<dbReference type="Pfam" id="PF00651">
    <property type="entry name" value="BTB"/>
    <property type="match status" value="1"/>
</dbReference>
<dbReference type="Gene3D" id="3.30.710.10">
    <property type="entry name" value="Potassium Channel Kv1.1, Chain A"/>
    <property type="match status" value="1"/>
</dbReference>
<organism evidence="2 3">
    <name type="scientific">Pristionchus entomophagus</name>
    <dbReference type="NCBI Taxonomy" id="358040"/>
    <lineage>
        <taxon>Eukaryota</taxon>
        <taxon>Metazoa</taxon>
        <taxon>Ecdysozoa</taxon>
        <taxon>Nematoda</taxon>
        <taxon>Chromadorea</taxon>
        <taxon>Rhabditida</taxon>
        <taxon>Rhabditina</taxon>
        <taxon>Diplogasteromorpha</taxon>
        <taxon>Diplogasteroidea</taxon>
        <taxon>Neodiplogasteridae</taxon>
        <taxon>Pristionchus</taxon>
    </lineage>
</organism>
<evidence type="ECO:0000259" key="1">
    <source>
        <dbReference type="PROSITE" id="PS50097"/>
    </source>
</evidence>
<dbReference type="CDD" id="cd18186">
    <property type="entry name" value="BTB_POZ_ZBTB_KLHL-like"/>
    <property type="match status" value="1"/>
</dbReference>
<dbReference type="PANTHER" id="PTHR22744:SF14">
    <property type="entry name" value="BTB DOMAIN-CONTAINING PROTEIN-RELATED"/>
    <property type="match status" value="1"/>
</dbReference>
<dbReference type="SUPFAM" id="SSF54695">
    <property type="entry name" value="POZ domain"/>
    <property type="match status" value="1"/>
</dbReference>
<dbReference type="InterPro" id="IPR011333">
    <property type="entry name" value="SKP1/BTB/POZ_sf"/>
</dbReference>
<dbReference type="PANTHER" id="PTHR22744">
    <property type="entry name" value="HELIX LOOP HELIX PROTEIN 21-RELATED"/>
    <property type="match status" value="1"/>
</dbReference>
<feature type="non-terminal residue" evidence="2">
    <location>
        <position position="1"/>
    </location>
</feature>
<proteinExistence type="predicted"/>
<feature type="domain" description="BTB" evidence="1">
    <location>
        <begin position="3"/>
        <end position="68"/>
    </location>
</feature>
<gene>
    <name evidence="2" type="ORF">PENTCL1PPCAC_11115</name>
</gene>
<comment type="caution">
    <text evidence="2">The sequence shown here is derived from an EMBL/GenBank/DDBJ whole genome shotgun (WGS) entry which is preliminary data.</text>
</comment>
<feature type="non-terminal residue" evidence="2">
    <location>
        <position position="68"/>
    </location>
</feature>
<reference evidence="2" key="1">
    <citation type="submission" date="2023-10" db="EMBL/GenBank/DDBJ databases">
        <title>Genome assembly of Pristionchus species.</title>
        <authorList>
            <person name="Yoshida K."/>
            <person name="Sommer R.J."/>
        </authorList>
    </citation>
    <scope>NUCLEOTIDE SEQUENCE</scope>
    <source>
        <strain evidence="2">RS0144</strain>
    </source>
</reference>
<sequence>EAGNMTLVNGNKKVQVSKEFLSMHSPVFTKMFYGDFAIKGKKKVEIKEVEYEEFLDILSFLFALALPV</sequence>
<keyword evidence="3" id="KW-1185">Reference proteome</keyword>
<dbReference type="Proteomes" id="UP001432027">
    <property type="component" value="Unassembled WGS sequence"/>
</dbReference>
<dbReference type="EMBL" id="BTSX01000003">
    <property type="protein sequence ID" value="GMS88940.1"/>
    <property type="molecule type" value="Genomic_DNA"/>
</dbReference>
<dbReference type="InterPro" id="IPR000210">
    <property type="entry name" value="BTB/POZ_dom"/>
</dbReference>
<protein>
    <recommendedName>
        <fullName evidence="1">BTB domain-containing protein</fullName>
    </recommendedName>
</protein>
<accession>A0AAV5T0F7</accession>
<evidence type="ECO:0000313" key="2">
    <source>
        <dbReference type="EMBL" id="GMS88940.1"/>
    </source>
</evidence>
<dbReference type="AlphaFoldDB" id="A0AAV5T0F7"/>
<evidence type="ECO:0000313" key="3">
    <source>
        <dbReference type="Proteomes" id="UP001432027"/>
    </source>
</evidence>
<dbReference type="PROSITE" id="PS50097">
    <property type="entry name" value="BTB"/>
    <property type="match status" value="1"/>
</dbReference>